<evidence type="ECO:0000313" key="2">
    <source>
        <dbReference type="Proteomes" id="UP001268896"/>
    </source>
</evidence>
<proteinExistence type="predicted"/>
<organism evidence="1 2">
    <name type="scientific">Enterococcus casseliflavus</name>
    <name type="common">Enterococcus flavescens</name>
    <dbReference type="NCBI Taxonomy" id="37734"/>
    <lineage>
        <taxon>Bacteria</taxon>
        <taxon>Bacillati</taxon>
        <taxon>Bacillota</taxon>
        <taxon>Bacilli</taxon>
        <taxon>Lactobacillales</taxon>
        <taxon>Enterococcaceae</taxon>
        <taxon>Enterococcus</taxon>
    </lineage>
</organism>
<evidence type="ECO:0000313" key="1">
    <source>
        <dbReference type="EMBL" id="MDT2966103.1"/>
    </source>
</evidence>
<dbReference type="AlphaFoldDB" id="A0AAW8URN2"/>
<name>A0AAW8URN2_ENTCA</name>
<comment type="caution">
    <text evidence="1">The sequence shown here is derived from an EMBL/GenBank/DDBJ whole genome shotgun (WGS) entry which is preliminary data.</text>
</comment>
<dbReference type="RefSeq" id="WP_123866776.1">
    <property type="nucleotide sequence ID" value="NZ_JARQDV010000018.1"/>
</dbReference>
<dbReference type="Proteomes" id="UP001268896">
    <property type="component" value="Unassembled WGS sequence"/>
</dbReference>
<gene>
    <name evidence="1" type="ORF">P7I32_16095</name>
</gene>
<dbReference type="EMBL" id="JARQDV010000018">
    <property type="protein sequence ID" value="MDT2966103.1"/>
    <property type="molecule type" value="Genomic_DNA"/>
</dbReference>
<sequence>MRVVFGCGDSLSPLQEQSKSSERVRLVTEQIEVAKRLTQADHEATGEVSGDIKAFLLTLTVPNFSKGSLQEQSSIFRDRTSKFIKALTDGASRKNGLQLVGDGIFLGGLVSFELTLNRDAVLNKSTRNLFNYHAHLLILADDDIDLDATKDVLFKKWQALNNDRSLNKKAFDLQRAADEKGKSIDATTSAVLEVVKYAVKPSDWSLLDKIENDVWQQQV</sequence>
<protein>
    <submittedName>
        <fullName evidence="1">Uncharacterized protein</fullName>
    </submittedName>
</protein>
<reference evidence="1" key="1">
    <citation type="submission" date="2023-03" db="EMBL/GenBank/DDBJ databases">
        <authorList>
            <person name="Shen W."/>
            <person name="Cai J."/>
        </authorList>
    </citation>
    <scope>NUCLEOTIDE SEQUENCE</scope>
    <source>
        <strain evidence="1">K72-2</strain>
    </source>
</reference>
<accession>A0AAW8URN2</accession>